<dbReference type="InterPro" id="IPR012577">
    <property type="entry name" value="NIPSNAP"/>
</dbReference>
<dbReference type="Gene3D" id="3.30.70.100">
    <property type="match status" value="1"/>
</dbReference>
<feature type="domain" description="NIPSNAP" evidence="1">
    <location>
        <begin position="3"/>
        <end position="94"/>
    </location>
</feature>
<sequence>MIYELKKYISHPGKSDALRERFMKVTLPIFKRLGMQVLVVVQFHDKASTLSYVLAFRDEDERTASWLAFGNDPEWQKAKSESETNGPLLAEQTSERIDWLLTQNT</sequence>
<reference evidence="2 3" key="1">
    <citation type="journal article" date="2014" name="Genome Announc.">
        <title>Complete Genome Sequence of Polychlorinated Biphenyl Degrader Comamonas testosteroni TK102 (NBRC 109938).</title>
        <authorList>
            <person name="Fukuda K."/>
            <person name="Hosoyama A."/>
            <person name="Tsuchikane K."/>
            <person name="Ohji S."/>
            <person name="Yamazoe A."/>
            <person name="Fujita N."/>
            <person name="Shintani M."/>
            <person name="Kimbara K."/>
        </authorList>
    </citation>
    <scope>NUCLEOTIDE SEQUENCE [LARGE SCALE GENOMIC DNA]</scope>
    <source>
        <strain evidence="2">TK102</strain>
    </source>
</reference>
<evidence type="ECO:0000313" key="2">
    <source>
        <dbReference type="EMBL" id="AIJ45723.1"/>
    </source>
</evidence>
<evidence type="ECO:0000259" key="1">
    <source>
        <dbReference type="Pfam" id="PF07978"/>
    </source>
</evidence>
<accession>A0A076PJC1</accession>
<organism evidence="2 3">
    <name type="scientific">Comamonas testosteroni TK102</name>
    <dbReference type="NCBI Taxonomy" id="1392005"/>
    <lineage>
        <taxon>Bacteria</taxon>
        <taxon>Pseudomonadati</taxon>
        <taxon>Pseudomonadota</taxon>
        <taxon>Betaproteobacteria</taxon>
        <taxon>Burkholderiales</taxon>
        <taxon>Comamonadaceae</taxon>
        <taxon>Comamonas</taxon>
    </lineage>
</organism>
<dbReference type="RefSeq" id="WP_158407668.1">
    <property type="nucleotide sequence ID" value="NZ_CP006704.1"/>
</dbReference>
<protein>
    <recommendedName>
        <fullName evidence="1">NIPSNAP domain-containing protein</fullName>
    </recommendedName>
</protein>
<dbReference type="AlphaFoldDB" id="A0A076PJC1"/>
<gene>
    <name evidence="2" type="ORF">O987_07880</name>
</gene>
<evidence type="ECO:0000313" key="3">
    <source>
        <dbReference type="Proteomes" id="UP000028782"/>
    </source>
</evidence>
<dbReference type="EMBL" id="CP006704">
    <property type="protein sequence ID" value="AIJ45723.1"/>
    <property type="molecule type" value="Genomic_DNA"/>
</dbReference>
<dbReference type="KEGG" id="ctes:O987_07880"/>
<dbReference type="InterPro" id="IPR011008">
    <property type="entry name" value="Dimeric_a/b-barrel"/>
</dbReference>
<name>A0A076PJC1_COMTE</name>
<dbReference type="Proteomes" id="UP000028782">
    <property type="component" value="Chromosome"/>
</dbReference>
<dbReference type="Pfam" id="PF07978">
    <property type="entry name" value="NIPSNAP"/>
    <property type="match status" value="1"/>
</dbReference>
<dbReference type="HOGENOM" id="CLU_097061_0_0_4"/>
<dbReference type="SUPFAM" id="SSF54909">
    <property type="entry name" value="Dimeric alpha+beta barrel"/>
    <property type="match status" value="1"/>
</dbReference>
<proteinExistence type="predicted"/>